<reference evidence="2" key="1">
    <citation type="submission" date="2023-04" db="EMBL/GenBank/DDBJ databases">
        <authorList>
            <person name="Vijverberg K."/>
            <person name="Xiong W."/>
            <person name="Schranz E."/>
        </authorList>
    </citation>
    <scope>NUCLEOTIDE SEQUENCE</scope>
</reference>
<feature type="region of interest" description="Disordered" evidence="1">
    <location>
        <begin position="135"/>
        <end position="190"/>
    </location>
</feature>
<gene>
    <name evidence="2" type="ORF">LSALG_LOCUS33979</name>
</gene>
<name>A0AA35ZLR9_LACSI</name>
<protein>
    <submittedName>
        <fullName evidence="2">Uncharacterized protein</fullName>
    </submittedName>
</protein>
<dbReference type="EMBL" id="OX465083">
    <property type="protein sequence ID" value="CAI9295020.1"/>
    <property type="molecule type" value="Genomic_DNA"/>
</dbReference>
<keyword evidence="3" id="KW-1185">Reference proteome</keyword>
<evidence type="ECO:0000313" key="3">
    <source>
        <dbReference type="Proteomes" id="UP001177003"/>
    </source>
</evidence>
<feature type="compositionally biased region" description="Basic and acidic residues" evidence="1">
    <location>
        <begin position="168"/>
        <end position="183"/>
    </location>
</feature>
<evidence type="ECO:0000313" key="2">
    <source>
        <dbReference type="EMBL" id="CAI9295020.1"/>
    </source>
</evidence>
<dbReference type="Proteomes" id="UP001177003">
    <property type="component" value="Chromosome 7"/>
</dbReference>
<dbReference type="AlphaFoldDB" id="A0AA35ZLR9"/>
<proteinExistence type="predicted"/>
<organism evidence="2 3">
    <name type="scientific">Lactuca saligna</name>
    <name type="common">Willowleaf lettuce</name>
    <dbReference type="NCBI Taxonomy" id="75948"/>
    <lineage>
        <taxon>Eukaryota</taxon>
        <taxon>Viridiplantae</taxon>
        <taxon>Streptophyta</taxon>
        <taxon>Embryophyta</taxon>
        <taxon>Tracheophyta</taxon>
        <taxon>Spermatophyta</taxon>
        <taxon>Magnoliopsida</taxon>
        <taxon>eudicotyledons</taxon>
        <taxon>Gunneridae</taxon>
        <taxon>Pentapetalae</taxon>
        <taxon>asterids</taxon>
        <taxon>campanulids</taxon>
        <taxon>Asterales</taxon>
        <taxon>Asteraceae</taxon>
        <taxon>Cichorioideae</taxon>
        <taxon>Cichorieae</taxon>
        <taxon>Lactucinae</taxon>
        <taxon>Lactuca</taxon>
    </lineage>
</organism>
<evidence type="ECO:0000256" key="1">
    <source>
        <dbReference type="SAM" id="MobiDB-lite"/>
    </source>
</evidence>
<sequence length="190" mass="21176">MSKEVQKMEKNYTLLHKKVDVIMIAITKSIEFNTEYLNKLEAKSEKDSQIFENMEESLSSIKESILKVDILNQSKFSQDSISKLISTFETNIKSELDPILELVSSTQIPTSLPILLTMNSTITTTTRAMEKGISINEGAGGSSSSSVPPTSNDNPSNKGKAIYVVPSEEEKKNQQDLEIEKQRQTNSILI</sequence>
<accession>A0AA35ZLR9</accession>
<feature type="compositionally biased region" description="Low complexity" evidence="1">
    <location>
        <begin position="142"/>
        <end position="157"/>
    </location>
</feature>